<evidence type="ECO:0008006" key="3">
    <source>
        <dbReference type="Google" id="ProtNLM"/>
    </source>
</evidence>
<gene>
    <name evidence="1" type="ORF">BKE38_20660</name>
</gene>
<dbReference type="InterPro" id="IPR010982">
    <property type="entry name" value="Lambda_DNA-bd_dom_sf"/>
</dbReference>
<organism evidence="1 2">
    <name type="scientific">Teichococcus deserti</name>
    <dbReference type="NCBI Taxonomy" id="1817963"/>
    <lineage>
        <taxon>Bacteria</taxon>
        <taxon>Pseudomonadati</taxon>
        <taxon>Pseudomonadota</taxon>
        <taxon>Alphaproteobacteria</taxon>
        <taxon>Acetobacterales</taxon>
        <taxon>Roseomonadaceae</taxon>
        <taxon>Roseomonas</taxon>
    </lineage>
</organism>
<proteinExistence type="predicted"/>
<dbReference type="SUPFAM" id="SSF47413">
    <property type="entry name" value="lambda repressor-like DNA-binding domains"/>
    <property type="match status" value="1"/>
</dbReference>
<evidence type="ECO:0000313" key="2">
    <source>
        <dbReference type="Proteomes" id="UP000188879"/>
    </source>
</evidence>
<dbReference type="CDD" id="cd00093">
    <property type="entry name" value="HTH_XRE"/>
    <property type="match status" value="1"/>
</dbReference>
<dbReference type="Proteomes" id="UP000188879">
    <property type="component" value="Unassembled WGS sequence"/>
</dbReference>
<dbReference type="InterPro" id="IPR001387">
    <property type="entry name" value="Cro/C1-type_HTH"/>
</dbReference>
<dbReference type="GO" id="GO:0003677">
    <property type="term" value="F:DNA binding"/>
    <property type="evidence" value="ECO:0007669"/>
    <property type="project" value="InterPro"/>
</dbReference>
<accession>A0A1V2GXW7</accession>
<dbReference type="AlphaFoldDB" id="A0A1V2GXW7"/>
<name>A0A1V2GXW7_9PROT</name>
<dbReference type="EMBL" id="MLCO01000224">
    <property type="protein sequence ID" value="ONG49563.1"/>
    <property type="molecule type" value="Genomic_DNA"/>
</dbReference>
<comment type="caution">
    <text evidence="1">The sequence shown here is derived from an EMBL/GenBank/DDBJ whole genome shotgun (WGS) entry which is preliminary data.</text>
</comment>
<keyword evidence="2" id="KW-1185">Reference proteome</keyword>
<sequence>MAVPTPVPAGGPVAGRGVVLREARFSAALVARIRRRLGLTQGDFAERYSIPLRLLRRWEAAELWPDSQALAYLRAIAREPAPHREG</sequence>
<dbReference type="Gene3D" id="1.10.260.40">
    <property type="entry name" value="lambda repressor-like DNA-binding domains"/>
    <property type="match status" value="1"/>
</dbReference>
<evidence type="ECO:0000313" key="1">
    <source>
        <dbReference type="EMBL" id="ONG49563.1"/>
    </source>
</evidence>
<protein>
    <recommendedName>
        <fullName evidence="3">HTH cro/C1-type domain-containing protein</fullName>
    </recommendedName>
</protein>
<reference evidence="1 2" key="1">
    <citation type="submission" date="2016-10" db="EMBL/GenBank/DDBJ databases">
        <title>Draft Genome sequence of Roseomonas sp. strain M3.</title>
        <authorList>
            <person name="Subhash Y."/>
            <person name="Lee S."/>
        </authorList>
    </citation>
    <scope>NUCLEOTIDE SEQUENCE [LARGE SCALE GENOMIC DNA]</scope>
    <source>
        <strain evidence="1 2">M3</strain>
    </source>
</reference>